<dbReference type="InterPro" id="IPR052048">
    <property type="entry name" value="ST_Response_Regulator"/>
</dbReference>
<dbReference type="RefSeq" id="WP_063259761.1">
    <property type="nucleotide sequence ID" value="NZ_LJKE01000015.1"/>
</dbReference>
<accession>A0A164QRI8</accession>
<dbReference type="AlphaFoldDB" id="A0A164QRI8"/>
<dbReference type="SUPFAM" id="SSF52172">
    <property type="entry name" value="CheY-like"/>
    <property type="match status" value="1"/>
</dbReference>
<dbReference type="Gene3D" id="3.40.50.2300">
    <property type="match status" value="1"/>
</dbReference>
<protein>
    <submittedName>
        <fullName evidence="1">Chemotaxis regulator-transmits chemoreceptor signals to flagelllar motor components CheY</fullName>
    </submittedName>
</protein>
<gene>
    <name evidence="1" type="ORF">B4088_0539</name>
</gene>
<name>A0A164QRI8_BACCE</name>
<proteinExistence type="predicted"/>
<dbReference type="InterPro" id="IPR001789">
    <property type="entry name" value="Sig_transdc_resp-reg_receiver"/>
</dbReference>
<comment type="caution">
    <text evidence="1">The sequence shown here is derived from an EMBL/GenBank/DDBJ whole genome shotgun (WGS) entry which is preliminary data.</text>
</comment>
<dbReference type="GO" id="GO:0000160">
    <property type="term" value="P:phosphorelay signal transduction system"/>
    <property type="evidence" value="ECO:0007669"/>
    <property type="project" value="InterPro"/>
</dbReference>
<organism evidence="1 2">
    <name type="scientific">Bacillus cereus</name>
    <dbReference type="NCBI Taxonomy" id="1396"/>
    <lineage>
        <taxon>Bacteria</taxon>
        <taxon>Bacillati</taxon>
        <taxon>Bacillota</taxon>
        <taxon>Bacilli</taxon>
        <taxon>Bacillales</taxon>
        <taxon>Bacillaceae</taxon>
        <taxon>Bacillus</taxon>
        <taxon>Bacillus cereus group</taxon>
    </lineage>
</organism>
<dbReference type="SMART" id="SM00448">
    <property type="entry name" value="REC"/>
    <property type="match status" value="1"/>
</dbReference>
<dbReference type="Proteomes" id="UP000076482">
    <property type="component" value="Unassembled WGS sequence"/>
</dbReference>
<reference evidence="1 2" key="1">
    <citation type="submission" date="2015-09" db="EMBL/GenBank/DDBJ databases">
        <title>Bacillus cereus food isolates.</title>
        <authorList>
            <person name="Boekhorst J."/>
        </authorList>
    </citation>
    <scope>NUCLEOTIDE SEQUENCE [LARGE SCALE GENOMIC DNA]</scope>
    <source>
        <strain evidence="1 2">B4088</strain>
    </source>
</reference>
<dbReference type="PATRIC" id="fig|1396.535.peg.4291"/>
<dbReference type="InterPro" id="IPR011006">
    <property type="entry name" value="CheY-like_superfamily"/>
</dbReference>
<dbReference type="EMBL" id="LJKE01000015">
    <property type="protein sequence ID" value="KZD72078.1"/>
    <property type="molecule type" value="Genomic_DNA"/>
</dbReference>
<dbReference type="PANTHER" id="PTHR43228">
    <property type="entry name" value="TWO-COMPONENT RESPONSE REGULATOR"/>
    <property type="match status" value="1"/>
</dbReference>
<keyword evidence="1" id="KW-0675">Receptor</keyword>
<dbReference type="Pfam" id="PF00072">
    <property type="entry name" value="Response_reg"/>
    <property type="match status" value="1"/>
</dbReference>
<evidence type="ECO:0000313" key="2">
    <source>
        <dbReference type="Proteomes" id="UP000076482"/>
    </source>
</evidence>
<sequence>MSKRVLVVDDTQFMRMMLKNTLGKMGLKDVVEAENGLQAVKKYQEYLQDGNAFELVLMDITMPDMDGITALKKIVEMDKNAAVIMCSALGNNKHVIESFQIGAKDFVVKPFQEDEVISKIRDVLNIE</sequence>
<evidence type="ECO:0000313" key="1">
    <source>
        <dbReference type="EMBL" id="KZD72078.1"/>
    </source>
</evidence>
<dbReference type="PANTHER" id="PTHR43228:SF1">
    <property type="entry name" value="TWO-COMPONENT RESPONSE REGULATOR ARR22"/>
    <property type="match status" value="1"/>
</dbReference>
<dbReference type="PROSITE" id="PS50110">
    <property type="entry name" value="RESPONSE_REGULATORY"/>
    <property type="match status" value="1"/>
</dbReference>